<keyword evidence="3" id="KW-0540">Nuclease</keyword>
<dbReference type="InterPro" id="IPR050547">
    <property type="entry name" value="DEAD_box_RNA_helicases"/>
</dbReference>
<keyword evidence="7" id="KW-0347">Helicase</keyword>
<dbReference type="InterPro" id="IPR006474">
    <property type="entry name" value="Helicase_Cas3_CRISPR-ass_core"/>
</dbReference>
<dbReference type="NCBIfam" id="TIGR01596">
    <property type="entry name" value="cas3_HD"/>
    <property type="match status" value="1"/>
</dbReference>
<accession>A0ABW9MC53</accession>
<reference evidence="12 13" key="1">
    <citation type="journal article" date="2025" name="Anaerobe">
        <title>Description of Anaerococcus kampingiae sp. nov., Anaerococcus groningensis sp. nov., Anaerococcus martiniensis sp. nov., and Anaerococcus cruorum sp. nov., isolated from human clinical specimens.</title>
        <authorList>
            <person name="Boiten K.E."/>
            <person name="Meijer J."/>
            <person name="van Wezel E.M."/>
            <person name="Veloo A.C.M."/>
        </authorList>
    </citation>
    <scope>NUCLEOTIDE SEQUENCE [LARGE SCALE GENOMIC DNA]</scope>
    <source>
        <strain evidence="12 13">ENR0874</strain>
    </source>
</reference>
<dbReference type="Pfam" id="PF22590">
    <property type="entry name" value="Cas3-like_C_2"/>
    <property type="match status" value="1"/>
</dbReference>
<evidence type="ECO:0000256" key="4">
    <source>
        <dbReference type="ARBA" id="ARBA00022723"/>
    </source>
</evidence>
<dbReference type="PANTHER" id="PTHR47963:SF9">
    <property type="entry name" value="CRISPR-ASSOCIATED ENDONUCLEASE_HELICASE CAS3"/>
    <property type="match status" value="1"/>
</dbReference>
<evidence type="ECO:0000256" key="2">
    <source>
        <dbReference type="ARBA" id="ARBA00009046"/>
    </source>
</evidence>
<dbReference type="Gene3D" id="3.40.50.300">
    <property type="entry name" value="P-loop containing nucleotide triphosphate hydrolases"/>
    <property type="match status" value="2"/>
</dbReference>
<evidence type="ECO:0000256" key="3">
    <source>
        <dbReference type="ARBA" id="ARBA00022722"/>
    </source>
</evidence>
<dbReference type="RefSeq" id="WP_410035328.1">
    <property type="nucleotide sequence ID" value="NZ_JBGMEF010000015.1"/>
</dbReference>
<dbReference type="InterPro" id="IPR041372">
    <property type="entry name" value="Cas3_C"/>
</dbReference>
<organism evidence="12 13">
    <name type="scientific">Anaerococcus kampingae</name>
    <dbReference type="NCBI Taxonomy" id="3115614"/>
    <lineage>
        <taxon>Bacteria</taxon>
        <taxon>Bacillati</taxon>
        <taxon>Bacillota</taxon>
        <taxon>Tissierellia</taxon>
        <taxon>Tissierellales</taxon>
        <taxon>Peptoniphilaceae</taxon>
        <taxon>Anaerococcus</taxon>
    </lineage>
</organism>
<dbReference type="Pfam" id="PF18019">
    <property type="entry name" value="Cas3_HD"/>
    <property type="match status" value="1"/>
</dbReference>
<keyword evidence="8" id="KW-0067">ATP-binding</keyword>
<feature type="domain" description="Helicase ATP-binding" evidence="10">
    <location>
        <begin position="290"/>
        <end position="494"/>
    </location>
</feature>
<dbReference type="InterPro" id="IPR014001">
    <property type="entry name" value="Helicase_ATP-bd"/>
</dbReference>
<dbReference type="NCBIfam" id="TIGR01587">
    <property type="entry name" value="cas3_core"/>
    <property type="match status" value="1"/>
</dbReference>
<dbReference type="PROSITE" id="PS51192">
    <property type="entry name" value="HELICASE_ATP_BIND_1"/>
    <property type="match status" value="1"/>
</dbReference>
<evidence type="ECO:0000313" key="13">
    <source>
        <dbReference type="Proteomes" id="UP001637994"/>
    </source>
</evidence>
<sequence>MDYKKLWAKKKRIDDQFYWLPLYIHLKETGLIAGALWDHWLSDGVKDMISKILTDKYGVDEDYGKKLAMFLGSTHDLGKISASFAFKKTFPRDDSLDEFIFDLLSEGGFFYDGRDYGNLRHNYLSEYILYKFGVKLTVACLAGAHHGRPMSEKTKNLGTKYIEEIYQTNDPNSKTYEERENIHRYFFETALKDSEINDVKNLLILPQNIQVIFSGLLIFADWLTSNETYFPLIKVDEQACVDDRIELGLRKWLDEKNPTWKPDEIYYPETFKKRFENKPRYDQNLVGEIVSDISDPGIIIYEAMTGSGKTEAALMMAEILANKAKRSGIYFALPSQATSNAIFSRMKKWLNNLSKLDKTKKAIRLIHGKAYLNSEYESLKESENIFDGEGGVGVNSYFAGRKLSILDDFTIGTIDQLLLLSLKQKHLMLKHLGLANKVVIIDEVHSYDAYMSVYLEEAIKWLSSYKVPIIILSATLPISKRNSLIKAYVQGQGKVDDLIYPKDFEENYSYPILTYSDGKNIKQFTDFEKNKDKTIELIKFNKNESDLVIEKIKGISEEGGIFGIIVNTVRKSQELAKKCIDLFGDENVELLHSAFIAEDRYEKESILMKIVGKNANRPKFKILIGTQVMEQSLDIDFDVLFTELAPIDLLIQRIGRLHRHEENDRHRPGNFKNPKCYVLSCSSYEFDKGSTYVYSPYILMRTEYYLPNYLELPNELPKLINQVYGDEDLMLEQNDMINYMTYKKDYEDKLKNKKDKAKVYRISDPKQAIKERNNIKEWIVNPKADAEISDIKASAQVRDSSDSIEFICLKKIGDGYGVIDSDKKIENIDDALSRKIANQTIRLPLAVANTKSIDKIIRNLEMTYIKKLKEWDNHKWLKNNLAIIFDENLKYEMEDYILIYDKKLGLIYERKE</sequence>
<dbReference type="SUPFAM" id="SSF52540">
    <property type="entry name" value="P-loop containing nucleoside triphosphate hydrolases"/>
    <property type="match status" value="1"/>
</dbReference>
<evidence type="ECO:0000256" key="7">
    <source>
        <dbReference type="ARBA" id="ARBA00022806"/>
    </source>
</evidence>
<dbReference type="PANTHER" id="PTHR47963">
    <property type="entry name" value="DEAD-BOX ATP-DEPENDENT RNA HELICASE 47, MITOCHONDRIAL"/>
    <property type="match status" value="1"/>
</dbReference>
<keyword evidence="4" id="KW-0479">Metal-binding</keyword>
<dbReference type="InterPro" id="IPR011545">
    <property type="entry name" value="DEAD/DEAH_box_helicase_dom"/>
</dbReference>
<dbReference type="Pfam" id="PF00270">
    <property type="entry name" value="DEAD"/>
    <property type="match status" value="1"/>
</dbReference>
<protein>
    <submittedName>
        <fullName evidence="12">CRISPR-associated helicase Cas3</fullName>
    </submittedName>
</protein>
<gene>
    <name evidence="12" type="primary">cas3</name>
    <name evidence="12" type="ORF">ACCQ42_03040</name>
</gene>
<keyword evidence="6" id="KW-0378">Hydrolase</keyword>
<comment type="similarity">
    <text evidence="2">In the central section; belongs to the CRISPR-associated helicase Cas3 family.</text>
</comment>
<evidence type="ECO:0000256" key="6">
    <source>
        <dbReference type="ARBA" id="ARBA00022801"/>
    </source>
</evidence>
<evidence type="ECO:0000313" key="12">
    <source>
        <dbReference type="EMBL" id="MFO3666745.1"/>
    </source>
</evidence>
<keyword evidence="5" id="KW-0547">Nucleotide-binding</keyword>
<dbReference type="InterPro" id="IPR054712">
    <property type="entry name" value="Cas3-like_dom"/>
</dbReference>
<dbReference type="InterPro" id="IPR006483">
    <property type="entry name" value="CRISPR-assoc_Cas3_HD"/>
</dbReference>
<evidence type="ECO:0000256" key="1">
    <source>
        <dbReference type="ARBA" id="ARBA00006847"/>
    </source>
</evidence>
<evidence type="ECO:0000256" key="9">
    <source>
        <dbReference type="ARBA" id="ARBA00023118"/>
    </source>
</evidence>
<dbReference type="SMART" id="SM00490">
    <property type="entry name" value="HELICc"/>
    <property type="match status" value="1"/>
</dbReference>
<evidence type="ECO:0000259" key="10">
    <source>
        <dbReference type="PROSITE" id="PS51192"/>
    </source>
</evidence>
<dbReference type="InterPro" id="IPR001650">
    <property type="entry name" value="Helicase_C-like"/>
</dbReference>
<evidence type="ECO:0000259" key="11">
    <source>
        <dbReference type="PROSITE" id="PS51643"/>
    </source>
</evidence>
<evidence type="ECO:0000256" key="5">
    <source>
        <dbReference type="ARBA" id="ARBA00022741"/>
    </source>
</evidence>
<feature type="domain" description="HD Cas3-type" evidence="11">
    <location>
        <begin position="15"/>
        <end position="223"/>
    </location>
</feature>
<comment type="caution">
    <text evidence="12">The sequence shown here is derived from an EMBL/GenBank/DDBJ whole genome shotgun (WGS) entry which is preliminary data.</text>
</comment>
<dbReference type="Pfam" id="PF18395">
    <property type="entry name" value="Cas3_C"/>
    <property type="match status" value="1"/>
</dbReference>
<dbReference type="InterPro" id="IPR027417">
    <property type="entry name" value="P-loop_NTPase"/>
</dbReference>
<dbReference type="Proteomes" id="UP001637994">
    <property type="component" value="Unassembled WGS sequence"/>
</dbReference>
<keyword evidence="9" id="KW-0051">Antiviral defense</keyword>
<proteinExistence type="inferred from homology"/>
<dbReference type="EMBL" id="JBGMEF010000015">
    <property type="protein sequence ID" value="MFO3666745.1"/>
    <property type="molecule type" value="Genomic_DNA"/>
</dbReference>
<keyword evidence="13" id="KW-1185">Reference proteome</keyword>
<comment type="similarity">
    <text evidence="1">In the N-terminal section; belongs to the CRISPR-associated nuclease Cas3-HD family.</text>
</comment>
<dbReference type="InterPro" id="IPR038257">
    <property type="entry name" value="CRISPR-assoc_Cas3_HD_sf"/>
</dbReference>
<dbReference type="SMART" id="SM00487">
    <property type="entry name" value="DEXDc"/>
    <property type="match status" value="1"/>
</dbReference>
<dbReference type="PROSITE" id="PS51643">
    <property type="entry name" value="HD_CAS3"/>
    <property type="match status" value="1"/>
</dbReference>
<name>A0ABW9MC53_9FIRM</name>
<dbReference type="CDD" id="cd09641">
    <property type="entry name" value="Cas3''_I"/>
    <property type="match status" value="1"/>
</dbReference>
<evidence type="ECO:0000256" key="8">
    <source>
        <dbReference type="ARBA" id="ARBA00022840"/>
    </source>
</evidence>
<dbReference type="Gene3D" id="1.10.3210.30">
    <property type="match status" value="1"/>
</dbReference>